<gene>
    <name evidence="1" type="ORF">JMJ77_008874</name>
</gene>
<name>A0A9P7U674_9PEZI</name>
<sequence length="107" mass="11837">MPIVPLSGINNATECNCITRTKARRNVKSLVPPRPEIQSCQKYPNEIDYLRVLEGKQYWLAETKLPTGKSYTCRTTASDGATPNSKPSLPVISFQNMSPVLLLGSKL</sequence>
<protein>
    <submittedName>
        <fullName evidence="1">Uncharacterized protein</fullName>
    </submittedName>
</protein>
<dbReference type="AlphaFoldDB" id="A0A9P7U674"/>
<organism evidence="1 2">
    <name type="scientific">Colletotrichum scovillei</name>
    <dbReference type="NCBI Taxonomy" id="1209932"/>
    <lineage>
        <taxon>Eukaryota</taxon>
        <taxon>Fungi</taxon>
        <taxon>Dikarya</taxon>
        <taxon>Ascomycota</taxon>
        <taxon>Pezizomycotina</taxon>
        <taxon>Sordariomycetes</taxon>
        <taxon>Hypocreomycetidae</taxon>
        <taxon>Glomerellales</taxon>
        <taxon>Glomerellaceae</taxon>
        <taxon>Colletotrichum</taxon>
        <taxon>Colletotrichum acutatum species complex</taxon>
    </lineage>
</organism>
<keyword evidence="2" id="KW-1185">Reference proteome</keyword>
<accession>A0A9P7U674</accession>
<comment type="caution">
    <text evidence="1">The sequence shown here is derived from an EMBL/GenBank/DDBJ whole genome shotgun (WGS) entry which is preliminary data.</text>
</comment>
<dbReference type="Proteomes" id="UP000699042">
    <property type="component" value="Unassembled WGS sequence"/>
</dbReference>
<proteinExistence type="predicted"/>
<evidence type="ECO:0000313" key="2">
    <source>
        <dbReference type="Proteomes" id="UP000699042"/>
    </source>
</evidence>
<evidence type="ECO:0000313" key="1">
    <source>
        <dbReference type="EMBL" id="KAG7041170.1"/>
    </source>
</evidence>
<dbReference type="EMBL" id="JAESDN010000016">
    <property type="protein sequence ID" value="KAG7041170.1"/>
    <property type="molecule type" value="Genomic_DNA"/>
</dbReference>
<reference evidence="1" key="1">
    <citation type="submission" date="2021-05" db="EMBL/GenBank/DDBJ databases">
        <title>Comparative genomics of three Colletotrichum scovillei strains and genetic complementation revealed genes involved fungal growth and virulence on chili pepper.</title>
        <authorList>
            <person name="Hsieh D.-K."/>
            <person name="Chuang S.-C."/>
            <person name="Chen C.-Y."/>
            <person name="Chao Y.-T."/>
            <person name="Lu M.-Y.J."/>
            <person name="Lee M.-H."/>
            <person name="Shih M.-C."/>
        </authorList>
    </citation>
    <scope>NUCLEOTIDE SEQUENCE</scope>
    <source>
        <strain evidence="1">Coll-153</strain>
    </source>
</reference>